<reference evidence="1 4" key="1">
    <citation type="journal article" date="2019" name="Sci. Rep.">
        <title>Orb-weaving spider Araneus ventricosus genome elucidates the spidroin gene catalogue.</title>
        <authorList>
            <person name="Kono N."/>
            <person name="Nakamura H."/>
            <person name="Ohtoshi R."/>
            <person name="Moran D.A.P."/>
            <person name="Shinohara A."/>
            <person name="Yoshida Y."/>
            <person name="Fujiwara M."/>
            <person name="Mori M."/>
            <person name="Tomita M."/>
            <person name="Arakawa K."/>
        </authorList>
    </citation>
    <scope>NUCLEOTIDE SEQUENCE [LARGE SCALE GENOMIC DNA]</scope>
</reference>
<dbReference type="Proteomes" id="UP000499080">
    <property type="component" value="Unassembled WGS sequence"/>
</dbReference>
<evidence type="ECO:0000313" key="3">
    <source>
        <dbReference type="EMBL" id="GBN85651.1"/>
    </source>
</evidence>
<dbReference type="AlphaFoldDB" id="A0A4Y2SCJ4"/>
<organism evidence="1 4">
    <name type="scientific">Araneus ventricosus</name>
    <name type="common">Orbweaver spider</name>
    <name type="synonym">Epeira ventricosa</name>
    <dbReference type="NCBI Taxonomy" id="182803"/>
    <lineage>
        <taxon>Eukaryota</taxon>
        <taxon>Metazoa</taxon>
        <taxon>Ecdysozoa</taxon>
        <taxon>Arthropoda</taxon>
        <taxon>Chelicerata</taxon>
        <taxon>Arachnida</taxon>
        <taxon>Araneae</taxon>
        <taxon>Araneomorphae</taxon>
        <taxon>Entelegynae</taxon>
        <taxon>Araneoidea</taxon>
        <taxon>Araneidae</taxon>
        <taxon>Araneus</taxon>
    </lineage>
</organism>
<name>A0A4Y2SCJ4_ARAVE</name>
<proteinExistence type="predicted"/>
<evidence type="ECO:0000313" key="4">
    <source>
        <dbReference type="Proteomes" id="UP000499080"/>
    </source>
</evidence>
<gene>
    <name evidence="1" type="ORF">AVEN_176037_1</name>
    <name evidence="3" type="ORF">AVEN_227432_1</name>
    <name evidence="2" type="ORF">AVEN_97357_1</name>
</gene>
<accession>A0A4Y2SCJ4</accession>
<protein>
    <submittedName>
        <fullName evidence="1">Uncharacterized protein</fullName>
    </submittedName>
</protein>
<comment type="caution">
    <text evidence="1">The sequence shown here is derived from an EMBL/GenBank/DDBJ whole genome shotgun (WGS) entry which is preliminary data.</text>
</comment>
<dbReference type="EMBL" id="BGPR01020875">
    <property type="protein sequence ID" value="GBN85651.1"/>
    <property type="molecule type" value="Genomic_DNA"/>
</dbReference>
<sequence length="165" mass="19132">MSTSLDSNRTQAVHPTPTQISLLQQDLRLMNPDPLDVQYQGIPASSRVLKITSNFEATRGLFWMDIVTFNLGETTPEMEHPLQISTTMRGRFTPTHDLTCNRLNTKRILSGIGFEPGTFRFRDRHLTTRLPRLLVWKVFEKVFPFPVHLMLFEKMFYSLVSTPFM</sequence>
<keyword evidence="4" id="KW-1185">Reference proteome</keyword>
<dbReference type="EMBL" id="BGPR01020870">
    <property type="protein sequence ID" value="GBN85641.1"/>
    <property type="molecule type" value="Genomic_DNA"/>
</dbReference>
<evidence type="ECO:0000313" key="2">
    <source>
        <dbReference type="EMBL" id="GBN85646.1"/>
    </source>
</evidence>
<evidence type="ECO:0000313" key="1">
    <source>
        <dbReference type="EMBL" id="GBN85641.1"/>
    </source>
</evidence>
<dbReference type="EMBL" id="BGPR01020872">
    <property type="protein sequence ID" value="GBN85646.1"/>
    <property type="molecule type" value="Genomic_DNA"/>
</dbReference>